<dbReference type="InterPro" id="IPR003609">
    <property type="entry name" value="Pan_app"/>
</dbReference>
<feature type="compositionally biased region" description="Basic and acidic residues" evidence="1">
    <location>
        <begin position="399"/>
        <end position="409"/>
    </location>
</feature>
<gene>
    <name evidence="3" type="ORF">WA026_011258</name>
</gene>
<dbReference type="Gene3D" id="3.50.4.10">
    <property type="entry name" value="Hepatocyte Growth Factor"/>
    <property type="match status" value="1"/>
</dbReference>
<comment type="caution">
    <text evidence="3">The sequence shown here is derived from an EMBL/GenBank/DDBJ whole genome shotgun (WGS) entry which is preliminary data.</text>
</comment>
<feature type="region of interest" description="Disordered" evidence="1">
    <location>
        <begin position="341"/>
        <end position="470"/>
    </location>
</feature>
<dbReference type="PROSITE" id="PS50948">
    <property type="entry name" value="PAN"/>
    <property type="match status" value="1"/>
</dbReference>
<feature type="compositionally biased region" description="Polar residues" evidence="1">
    <location>
        <begin position="157"/>
        <end position="176"/>
    </location>
</feature>
<reference evidence="3 4" key="1">
    <citation type="submission" date="2023-03" db="EMBL/GenBank/DDBJ databases">
        <title>Genome insight into feeding habits of ladybird beetles.</title>
        <authorList>
            <person name="Li H.-S."/>
            <person name="Huang Y.-H."/>
            <person name="Pang H."/>
        </authorList>
    </citation>
    <scope>NUCLEOTIDE SEQUENCE [LARGE SCALE GENOMIC DNA]</scope>
    <source>
        <strain evidence="3">SYSU_2023b</strain>
        <tissue evidence="3">Whole body</tissue>
    </source>
</reference>
<feature type="domain" description="Apple" evidence="2">
    <location>
        <begin position="40"/>
        <end position="126"/>
    </location>
</feature>
<feature type="compositionally biased region" description="Basic and acidic residues" evidence="1">
    <location>
        <begin position="419"/>
        <end position="453"/>
    </location>
</feature>
<keyword evidence="4" id="KW-1185">Reference proteome</keyword>
<dbReference type="Proteomes" id="UP001431783">
    <property type="component" value="Unassembled WGS sequence"/>
</dbReference>
<protein>
    <recommendedName>
        <fullName evidence="2">Apple domain-containing protein</fullName>
    </recommendedName>
</protein>
<dbReference type="AlphaFoldDB" id="A0AAW1U6C2"/>
<feature type="region of interest" description="Disordered" evidence="1">
    <location>
        <begin position="153"/>
        <end position="199"/>
    </location>
</feature>
<evidence type="ECO:0000256" key="1">
    <source>
        <dbReference type="SAM" id="MobiDB-lite"/>
    </source>
</evidence>
<sequence length="536" mass="62011">MLPKVLIRISKVFVTIWVLNIKFVNCIKIENQLKVITNDCYERLAIGQRLKPQDIYKKVDANTVPKCQKECTIEGDNCKAFSYGIAVKGNSTCQLGKNFIQETADLQPIGTIADVDFDLYIKKLGCKLVVDPHVNKISKPNFNGQFLHSSSASSESFNQQHISTSKPSYPSLNQHGIKNPDENPTKNNESSSKKPLEDVHKPTLTYGLSIPNIETVHPSNGYKNTVKKPTSNSKFTQYVQNGVSNNDVQHVQGSLVSISTGPLSYLHPVHEILIGKNPYLYGQTKPYRPPGNIPEESNYFNDKVGPYHNTNNMRPYDRYKDGYGSSNEYFNEYPETYRDYSKYKNPNNLEATRNPEYDYNRFQKPGHSSYHQEIPHVPSSNDYKVEIPDRKKYNQHSRPFSDDSYDHYHPQQTNNFEYEPGKFTHEKDKPSYNTHRGYDDKRKRNPYDSEASKYKPKLPLETPNDSFGSYNGGRYPMTSNVYKTNGPNRLSDSYDNKPGYSEPHKQFFDERYPPRPIDYDYPQYDRKPFRPQHFWI</sequence>
<evidence type="ECO:0000313" key="4">
    <source>
        <dbReference type="Proteomes" id="UP001431783"/>
    </source>
</evidence>
<proteinExistence type="predicted"/>
<evidence type="ECO:0000313" key="3">
    <source>
        <dbReference type="EMBL" id="KAK9876141.1"/>
    </source>
</evidence>
<name>A0AAW1U6C2_9CUCU</name>
<feature type="compositionally biased region" description="Basic and acidic residues" evidence="1">
    <location>
        <begin position="383"/>
        <end position="392"/>
    </location>
</feature>
<dbReference type="EMBL" id="JARQZJ010000035">
    <property type="protein sequence ID" value="KAK9876141.1"/>
    <property type="molecule type" value="Genomic_DNA"/>
</dbReference>
<accession>A0AAW1U6C2</accession>
<organism evidence="3 4">
    <name type="scientific">Henosepilachna vigintioctopunctata</name>
    <dbReference type="NCBI Taxonomy" id="420089"/>
    <lineage>
        <taxon>Eukaryota</taxon>
        <taxon>Metazoa</taxon>
        <taxon>Ecdysozoa</taxon>
        <taxon>Arthropoda</taxon>
        <taxon>Hexapoda</taxon>
        <taxon>Insecta</taxon>
        <taxon>Pterygota</taxon>
        <taxon>Neoptera</taxon>
        <taxon>Endopterygota</taxon>
        <taxon>Coleoptera</taxon>
        <taxon>Polyphaga</taxon>
        <taxon>Cucujiformia</taxon>
        <taxon>Coccinelloidea</taxon>
        <taxon>Coccinellidae</taxon>
        <taxon>Epilachninae</taxon>
        <taxon>Epilachnini</taxon>
        <taxon>Henosepilachna</taxon>
    </lineage>
</organism>
<evidence type="ECO:0000259" key="2">
    <source>
        <dbReference type="PROSITE" id="PS50948"/>
    </source>
</evidence>